<feature type="transmembrane region" description="Helical" evidence="11">
    <location>
        <begin position="55"/>
        <end position="78"/>
    </location>
</feature>
<evidence type="ECO:0000256" key="1">
    <source>
        <dbReference type="ARBA" id="ARBA00000085"/>
    </source>
</evidence>
<keyword evidence="5" id="KW-0808">Transferase</keyword>
<evidence type="ECO:0000256" key="5">
    <source>
        <dbReference type="ARBA" id="ARBA00022679"/>
    </source>
</evidence>
<dbReference type="Pfam" id="PF00072">
    <property type="entry name" value="Response_reg"/>
    <property type="match status" value="1"/>
</dbReference>
<dbReference type="InterPro" id="IPR036097">
    <property type="entry name" value="HisK_dim/P_sf"/>
</dbReference>
<evidence type="ECO:0000313" key="17">
    <source>
        <dbReference type="Proteomes" id="UP000264071"/>
    </source>
</evidence>
<dbReference type="GO" id="GO:0016020">
    <property type="term" value="C:membrane"/>
    <property type="evidence" value="ECO:0007669"/>
    <property type="project" value="UniProtKB-SubCell"/>
</dbReference>
<dbReference type="SUPFAM" id="SSF158472">
    <property type="entry name" value="HAMP domain-like"/>
    <property type="match status" value="1"/>
</dbReference>
<evidence type="ECO:0000256" key="3">
    <source>
        <dbReference type="ARBA" id="ARBA00012438"/>
    </source>
</evidence>
<dbReference type="SUPFAM" id="SSF55874">
    <property type="entry name" value="ATPase domain of HSP90 chaperone/DNA topoisomerase II/histidine kinase"/>
    <property type="match status" value="1"/>
</dbReference>
<dbReference type="InterPro" id="IPR013767">
    <property type="entry name" value="PAS_fold"/>
</dbReference>
<dbReference type="Gene3D" id="3.30.450.20">
    <property type="entry name" value="PAS domain"/>
    <property type="match status" value="1"/>
</dbReference>
<dbReference type="PROSITE" id="PS50109">
    <property type="entry name" value="HIS_KIN"/>
    <property type="match status" value="1"/>
</dbReference>
<dbReference type="InterPro" id="IPR004358">
    <property type="entry name" value="Sig_transdc_His_kin-like_C"/>
</dbReference>
<dbReference type="SUPFAM" id="SSF55785">
    <property type="entry name" value="PYP-like sensor domain (PAS domain)"/>
    <property type="match status" value="1"/>
</dbReference>
<dbReference type="InterPro" id="IPR036890">
    <property type="entry name" value="HATPase_C_sf"/>
</dbReference>
<dbReference type="PANTHER" id="PTHR43065">
    <property type="entry name" value="SENSOR HISTIDINE KINASE"/>
    <property type="match status" value="1"/>
</dbReference>
<dbReference type="InterPro" id="IPR003660">
    <property type="entry name" value="HAMP_dom"/>
</dbReference>
<dbReference type="SMART" id="SM00091">
    <property type="entry name" value="PAS"/>
    <property type="match status" value="1"/>
</dbReference>
<protein>
    <recommendedName>
        <fullName evidence="3">histidine kinase</fullName>
        <ecNumber evidence="3">2.7.13.3</ecNumber>
    </recommendedName>
</protein>
<dbReference type="Pfam" id="PF00989">
    <property type="entry name" value="PAS"/>
    <property type="match status" value="1"/>
</dbReference>
<evidence type="ECO:0000256" key="7">
    <source>
        <dbReference type="ARBA" id="ARBA00022777"/>
    </source>
</evidence>
<evidence type="ECO:0000259" key="15">
    <source>
        <dbReference type="PROSITE" id="PS50885"/>
    </source>
</evidence>
<dbReference type="InterPro" id="IPR035965">
    <property type="entry name" value="PAS-like_dom_sf"/>
</dbReference>
<evidence type="ECO:0000259" key="14">
    <source>
        <dbReference type="PROSITE" id="PS50112"/>
    </source>
</evidence>
<dbReference type="InterPro" id="IPR003594">
    <property type="entry name" value="HATPase_dom"/>
</dbReference>
<keyword evidence="4 10" id="KW-0597">Phosphoprotein</keyword>
<dbReference type="CDD" id="cd00130">
    <property type="entry name" value="PAS"/>
    <property type="match status" value="1"/>
</dbReference>
<keyword evidence="11" id="KW-1133">Transmembrane helix</keyword>
<dbReference type="PRINTS" id="PR00344">
    <property type="entry name" value="BCTRLSENSOR"/>
</dbReference>
<dbReference type="InterPro" id="IPR000014">
    <property type="entry name" value="PAS"/>
</dbReference>
<evidence type="ECO:0000256" key="9">
    <source>
        <dbReference type="ARBA" id="ARBA00023012"/>
    </source>
</evidence>
<dbReference type="AlphaFoldDB" id="A0A3D4V5H0"/>
<evidence type="ECO:0000313" key="16">
    <source>
        <dbReference type="EMBL" id="HCT56341.1"/>
    </source>
</evidence>
<dbReference type="GO" id="GO:0000155">
    <property type="term" value="F:phosphorelay sensor kinase activity"/>
    <property type="evidence" value="ECO:0007669"/>
    <property type="project" value="InterPro"/>
</dbReference>
<dbReference type="Gene3D" id="3.30.565.10">
    <property type="entry name" value="Histidine kinase-like ATPase, C-terminal domain"/>
    <property type="match status" value="1"/>
</dbReference>
<dbReference type="PROSITE" id="PS50112">
    <property type="entry name" value="PAS"/>
    <property type="match status" value="1"/>
</dbReference>
<comment type="caution">
    <text evidence="16">The sequence shown here is derived from an EMBL/GenBank/DDBJ whole genome shotgun (WGS) entry which is preliminary data.</text>
</comment>
<keyword evidence="7 16" id="KW-0418">Kinase</keyword>
<dbReference type="SUPFAM" id="SSF52172">
    <property type="entry name" value="CheY-like"/>
    <property type="match status" value="1"/>
</dbReference>
<dbReference type="Gene3D" id="1.10.287.130">
    <property type="match status" value="1"/>
</dbReference>
<reference evidence="16 17" key="1">
    <citation type="journal article" date="2018" name="Nat. Biotechnol.">
        <title>A standardized bacterial taxonomy based on genome phylogeny substantially revises the tree of life.</title>
        <authorList>
            <person name="Parks D.H."/>
            <person name="Chuvochina M."/>
            <person name="Waite D.W."/>
            <person name="Rinke C."/>
            <person name="Skarshewski A."/>
            <person name="Chaumeil P.A."/>
            <person name="Hugenholtz P."/>
        </authorList>
    </citation>
    <scope>NUCLEOTIDE SEQUENCE [LARGE SCALE GENOMIC DNA]</scope>
    <source>
        <strain evidence="16">UBA8844</strain>
    </source>
</reference>
<evidence type="ECO:0000256" key="10">
    <source>
        <dbReference type="PROSITE-ProRule" id="PRU00169"/>
    </source>
</evidence>
<organism evidence="16 17">
    <name type="scientific">Gemmatimonas aurantiaca</name>
    <dbReference type="NCBI Taxonomy" id="173480"/>
    <lineage>
        <taxon>Bacteria</taxon>
        <taxon>Pseudomonadati</taxon>
        <taxon>Gemmatimonadota</taxon>
        <taxon>Gemmatimonadia</taxon>
        <taxon>Gemmatimonadales</taxon>
        <taxon>Gemmatimonadaceae</taxon>
        <taxon>Gemmatimonas</taxon>
    </lineage>
</organism>
<dbReference type="EMBL" id="DPIY01000005">
    <property type="protein sequence ID" value="HCT56341.1"/>
    <property type="molecule type" value="Genomic_DNA"/>
</dbReference>
<dbReference type="SMART" id="SM00387">
    <property type="entry name" value="HATPase_c"/>
    <property type="match status" value="1"/>
</dbReference>
<evidence type="ECO:0000256" key="8">
    <source>
        <dbReference type="ARBA" id="ARBA00022840"/>
    </source>
</evidence>
<feature type="domain" description="PAS" evidence="14">
    <location>
        <begin position="132"/>
        <end position="206"/>
    </location>
</feature>
<dbReference type="SMART" id="SM00448">
    <property type="entry name" value="REC"/>
    <property type="match status" value="1"/>
</dbReference>
<dbReference type="Gene3D" id="3.40.50.2300">
    <property type="match status" value="1"/>
</dbReference>
<proteinExistence type="predicted"/>
<feature type="domain" description="HAMP" evidence="15">
    <location>
        <begin position="75"/>
        <end position="127"/>
    </location>
</feature>
<feature type="domain" description="Response regulatory" evidence="13">
    <location>
        <begin position="517"/>
        <end position="633"/>
    </location>
</feature>
<feature type="domain" description="Histidine kinase" evidence="12">
    <location>
        <begin position="275"/>
        <end position="496"/>
    </location>
</feature>
<dbReference type="Gene3D" id="6.10.340.10">
    <property type="match status" value="1"/>
</dbReference>
<keyword evidence="9" id="KW-0902">Two-component regulatory system</keyword>
<dbReference type="Pfam" id="PF02518">
    <property type="entry name" value="HATPase_c"/>
    <property type="match status" value="1"/>
</dbReference>
<keyword evidence="6" id="KW-0547">Nucleotide-binding</keyword>
<feature type="transmembrane region" description="Helical" evidence="11">
    <location>
        <begin position="28"/>
        <end position="48"/>
    </location>
</feature>
<feature type="modified residue" description="4-aspartylphosphate" evidence="10">
    <location>
        <position position="568"/>
    </location>
</feature>
<evidence type="ECO:0000259" key="12">
    <source>
        <dbReference type="PROSITE" id="PS50109"/>
    </source>
</evidence>
<gene>
    <name evidence="16" type="ORF">DGD08_03920</name>
</gene>
<dbReference type="Pfam" id="PF00672">
    <property type="entry name" value="HAMP"/>
    <property type="match status" value="1"/>
</dbReference>
<sequence length="638" mass="69044">MTDPALRTVDSGPPTVHTVRGLGLRARLLVMSLVTMMPPVLVATMVDLRNDGWPGALLLAGAFAAGGVIAYAAGTYIVRPVEALIQDAHVLSAGLSGHRSVIRSSDEVGQLAVALNQMAETMERRTAALADNERRYRFLFDSNPLPMWAWDAETTNILAVNQAAIDKYGYNREHFLTLQIVDLIDPSEMERFSGARLPFSEARQNAGSWMHRTATGKRLEMEVITTSSRRLGRASWLSVGMDITARREAERALARSEEQLRQAQKMEAIGTFAGGISHDFNNLLTGMLGYCDLLLSQLNPSTEAFADVNEIRALAVRGTELSRQILAVSRKAVLQPAVLDPNAIVLGLDRLLRRLVGEHIALHTHLDSEVGTVRADAGQLEQALLNLVSNARDAMPSGGRIDIRVGPISPEQRQRFTLDAQTEWTSISVADNGTGMSDDVKAHIFEPFFTTKARGKGSGLGLALACSMVERAGGEIRVESTLGVGTTMHLLLPRLDETVERPSDADQESGSLAGTETILLAEDEDAVRTVATAALERRGYRVLAAANGDAALAISLAFPGRIDLLVTDVVMPGMNGRALADRLVMLRPGLPVLYVSGYTDDEVLRKGISADERTLLAKPFTSLELSRRVRTMIDGAAV</sequence>
<keyword evidence="8" id="KW-0067">ATP-binding</keyword>
<evidence type="ECO:0000256" key="2">
    <source>
        <dbReference type="ARBA" id="ARBA00004370"/>
    </source>
</evidence>
<dbReference type="PROSITE" id="PS50110">
    <property type="entry name" value="RESPONSE_REGULATORY"/>
    <property type="match status" value="1"/>
</dbReference>
<dbReference type="Proteomes" id="UP000264071">
    <property type="component" value="Unassembled WGS sequence"/>
</dbReference>
<evidence type="ECO:0000256" key="4">
    <source>
        <dbReference type="ARBA" id="ARBA00022553"/>
    </source>
</evidence>
<dbReference type="InterPro" id="IPR005467">
    <property type="entry name" value="His_kinase_dom"/>
</dbReference>
<dbReference type="EC" id="2.7.13.3" evidence="3"/>
<name>A0A3D4V5H0_9BACT</name>
<dbReference type="CDD" id="cd06225">
    <property type="entry name" value="HAMP"/>
    <property type="match status" value="1"/>
</dbReference>
<dbReference type="InterPro" id="IPR011006">
    <property type="entry name" value="CheY-like_superfamily"/>
</dbReference>
<dbReference type="SUPFAM" id="SSF47384">
    <property type="entry name" value="Homodimeric domain of signal transducing histidine kinase"/>
    <property type="match status" value="1"/>
</dbReference>
<evidence type="ECO:0000256" key="6">
    <source>
        <dbReference type="ARBA" id="ARBA00022741"/>
    </source>
</evidence>
<accession>A0A3D4V5H0</accession>
<evidence type="ECO:0000259" key="13">
    <source>
        <dbReference type="PROSITE" id="PS50110"/>
    </source>
</evidence>
<dbReference type="PANTHER" id="PTHR43065:SF42">
    <property type="entry name" value="TWO-COMPONENT SENSOR PPRA"/>
    <property type="match status" value="1"/>
</dbReference>
<dbReference type="NCBIfam" id="TIGR00229">
    <property type="entry name" value="sensory_box"/>
    <property type="match status" value="1"/>
</dbReference>
<keyword evidence="11" id="KW-0472">Membrane</keyword>
<comment type="catalytic activity">
    <reaction evidence="1">
        <text>ATP + protein L-histidine = ADP + protein N-phospho-L-histidine.</text>
        <dbReference type="EC" id="2.7.13.3"/>
    </reaction>
</comment>
<dbReference type="SMART" id="SM00304">
    <property type="entry name" value="HAMP"/>
    <property type="match status" value="1"/>
</dbReference>
<dbReference type="PROSITE" id="PS50885">
    <property type="entry name" value="HAMP"/>
    <property type="match status" value="1"/>
</dbReference>
<dbReference type="CDD" id="cd00082">
    <property type="entry name" value="HisKA"/>
    <property type="match status" value="1"/>
</dbReference>
<dbReference type="InterPro" id="IPR001789">
    <property type="entry name" value="Sig_transdc_resp-reg_receiver"/>
</dbReference>
<dbReference type="SMART" id="SM00388">
    <property type="entry name" value="HisKA"/>
    <property type="match status" value="1"/>
</dbReference>
<evidence type="ECO:0000256" key="11">
    <source>
        <dbReference type="SAM" id="Phobius"/>
    </source>
</evidence>
<dbReference type="InterPro" id="IPR003661">
    <property type="entry name" value="HisK_dim/P_dom"/>
</dbReference>
<comment type="subcellular location">
    <subcellularLocation>
        <location evidence="2">Membrane</location>
    </subcellularLocation>
</comment>
<keyword evidence="11" id="KW-0812">Transmembrane</keyword>